<comment type="caution">
    <text evidence="1">The sequence shown here is derived from an EMBL/GenBank/DDBJ whole genome shotgun (WGS) entry which is preliminary data.</text>
</comment>
<sequence length="171" mass="19463">MQWHDEHLLCGLSESLRCASELRRGTVRDYSLCLQSLRRLNYCPWVGALRPIIRELRWRLRRQHWRALDVVLVLRFASAFALQHLPQVRAEGLALCRELQTRAETRMGDMRHLELAHFARAIVQLNKGGLPDTALLERAAENFSRRIDDLPLGAAGAVGRWGGGSGCNPLF</sequence>
<dbReference type="AlphaFoldDB" id="A0AA36J9M9"/>
<dbReference type="Proteomes" id="UP001178507">
    <property type="component" value="Unassembled WGS sequence"/>
</dbReference>
<evidence type="ECO:0000313" key="2">
    <source>
        <dbReference type="Proteomes" id="UP001178507"/>
    </source>
</evidence>
<gene>
    <name evidence="1" type="ORF">EVOR1521_LOCUS25122</name>
</gene>
<protein>
    <submittedName>
        <fullName evidence="1">Uncharacterized protein</fullName>
    </submittedName>
</protein>
<reference evidence="1" key="1">
    <citation type="submission" date="2023-08" db="EMBL/GenBank/DDBJ databases">
        <authorList>
            <person name="Chen Y."/>
            <person name="Shah S."/>
            <person name="Dougan E. K."/>
            <person name="Thang M."/>
            <person name="Chan C."/>
        </authorList>
    </citation>
    <scope>NUCLEOTIDE SEQUENCE</scope>
</reference>
<name>A0AA36J9M9_9DINO</name>
<organism evidence="1 2">
    <name type="scientific">Effrenium voratum</name>
    <dbReference type="NCBI Taxonomy" id="2562239"/>
    <lineage>
        <taxon>Eukaryota</taxon>
        <taxon>Sar</taxon>
        <taxon>Alveolata</taxon>
        <taxon>Dinophyceae</taxon>
        <taxon>Suessiales</taxon>
        <taxon>Symbiodiniaceae</taxon>
        <taxon>Effrenium</taxon>
    </lineage>
</organism>
<accession>A0AA36J9M9</accession>
<keyword evidence="2" id="KW-1185">Reference proteome</keyword>
<dbReference type="EMBL" id="CAUJNA010003441">
    <property type="protein sequence ID" value="CAJ1402175.1"/>
    <property type="molecule type" value="Genomic_DNA"/>
</dbReference>
<evidence type="ECO:0000313" key="1">
    <source>
        <dbReference type="EMBL" id="CAJ1402175.1"/>
    </source>
</evidence>
<proteinExistence type="predicted"/>